<organism evidence="1 2">
    <name type="scientific">Lactococcus lactis subsp. lactis</name>
    <name type="common">Streptococcus lactis</name>
    <dbReference type="NCBI Taxonomy" id="1360"/>
    <lineage>
        <taxon>Bacteria</taxon>
        <taxon>Bacillati</taxon>
        <taxon>Bacillota</taxon>
        <taxon>Bacilli</taxon>
        <taxon>Lactobacillales</taxon>
        <taxon>Streptococcaceae</taxon>
        <taxon>Lactococcus</taxon>
    </lineage>
</organism>
<keyword evidence="1" id="KW-0540">Nuclease</keyword>
<keyword evidence="1" id="KW-0269">Exonuclease</keyword>
<evidence type="ECO:0000313" key="2">
    <source>
        <dbReference type="Proteomes" id="UP000031847"/>
    </source>
</evidence>
<keyword evidence="1" id="KW-0378">Hydrolase</keyword>
<comment type="caution">
    <text evidence="1">The sequence shown here is derived from an EMBL/GenBank/DDBJ whole genome shotgun (WGS) entry which is preliminary data.</text>
</comment>
<proteinExistence type="predicted"/>
<dbReference type="EMBL" id="BBSI01000045">
    <property type="protein sequence ID" value="GAM81950.1"/>
    <property type="molecule type" value="Genomic_DNA"/>
</dbReference>
<dbReference type="AlphaFoldDB" id="A0A0B8QPD9"/>
<dbReference type="RefSeq" id="WP_021214628.1">
    <property type="nucleotide sequence ID" value="NZ_BAABQR010000016.1"/>
</dbReference>
<sequence>MYESYTRQVLPSKEYRELLGTCLCVFNANNSFIIENVLANSNDLSWYNLMDLESGKLQKQFKKMEESFPEDIVNIFFDLVKRRNRIIHSFQITQDDSQILATKTKVKDDNLQFVISKEYLLEFIAINEKLSLLLYDFRGF</sequence>
<reference evidence="1 2" key="1">
    <citation type="submission" date="2015-01" db="EMBL/GenBank/DDBJ databases">
        <title>Lactococcus lactis subsp.lactis JCM 5805 whole genome shotgun sequence.</title>
        <authorList>
            <person name="Fujii T."/>
            <person name="Tomita Y."/>
            <person name="Ikushima S."/>
            <person name="Fujiwara D."/>
        </authorList>
    </citation>
    <scope>NUCLEOTIDE SEQUENCE [LARGE SCALE GENOMIC DNA]</scope>
    <source>
        <strain evidence="1 2">JCM 5805</strain>
    </source>
</reference>
<gene>
    <name evidence="1" type="ORF">JCM5805K_3076</name>
</gene>
<accession>A0A0B8QPD9</accession>
<dbReference type="GO" id="GO:0004527">
    <property type="term" value="F:exonuclease activity"/>
    <property type="evidence" value="ECO:0007669"/>
    <property type="project" value="UniProtKB-KW"/>
</dbReference>
<evidence type="ECO:0000313" key="1">
    <source>
        <dbReference type="EMBL" id="GAM81950.1"/>
    </source>
</evidence>
<dbReference type="Proteomes" id="UP000031847">
    <property type="component" value="Unassembled WGS sequence"/>
</dbReference>
<name>A0A0B8QPD9_LACLL</name>
<protein>
    <submittedName>
        <fullName evidence="1">DNA repair exonuclease</fullName>
    </submittedName>
</protein>